<feature type="compositionally biased region" description="Polar residues" evidence="1">
    <location>
        <begin position="23"/>
        <end position="39"/>
    </location>
</feature>
<keyword evidence="3" id="KW-1185">Reference proteome</keyword>
<proteinExistence type="predicted"/>
<protein>
    <submittedName>
        <fullName evidence="2">Uncharacterized protein</fullName>
    </submittedName>
</protein>
<sequence length="84" mass="9522">MTRLWLRCKKNPTLSTMKRMKTRTPTITTKSSKGPSNANTFSALDTAMEWCEQQSELFSSTAAQENQKPCSEKTKVYNVTAKNK</sequence>
<evidence type="ECO:0000313" key="2">
    <source>
        <dbReference type="EMBL" id="GFY36013.1"/>
    </source>
</evidence>
<dbReference type="Proteomes" id="UP000887159">
    <property type="component" value="Unassembled WGS sequence"/>
</dbReference>
<name>A0A8X6WJ16_TRICX</name>
<dbReference type="EMBL" id="BMAU01021435">
    <property type="protein sequence ID" value="GFY36013.1"/>
    <property type="molecule type" value="Genomic_DNA"/>
</dbReference>
<organism evidence="2 3">
    <name type="scientific">Trichonephila clavipes</name>
    <name type="common">Golden silk orbweaver</name>
    <name type="synonym">Nephila clavipes</name>
    <dbReference type="NCBI Taxonomy" id="2585209"/>
    <lineage>
        <taxon>Eukaryota</taxon>
        <taxon>Metazoa</taxon>
        <taxon>Ecdysozoa</taxon>
        <taxon>Arthropoda</taxon>
        <taxon>Chelicerata</taxon>
        <taxon>Arachnida</taxon>
        <taxon>Araneae</taxon>
        <taxon>Araneomorphae</taxon>
        <taxon>Entelegynae</taxon>
        <taxon>Araneoidea</taxon>
        <taxon>Nephilidae</taxon>
        <taxon>Trichonephila</taxon>
    </lineage>
</organism>
<evidence type="ECO:0000313" key="3">
    <source>
        <dbReference type="Proteomes" id="UP000887159"/>
    </source>
</evidence>
<accession>A0A8X6WJ16</accession>
<gene>
    <name evidence="2" type="ORF">TNCV_4843851</name>
</gene>
<feature type="region of interest" description="Disordered" evidence="1">
    <location>
        <begin position="20"/>
        <end position="39"/>
    </location>
</feature>
<dbReference type="AlphaFoldDB" id="A0A8X6WJ16"/>
<comment type="caution">
    <text evidence="2">The sequence shown here is derived from an EMBL/GenBank/DDBJ whole genome shotgun (WGS) entry which is preliminary data.</text>
</comment>
<reference evidence="2" key="1">
    <citation type="submission" date="2020-08" db="EMBL/GenBank/DDBJ databases">
        <title>Multicomponent nature underlies the extraordinary mechanical properties of spider dragline silk.</title>
        <authorList>
            <person name="Kono N."/>
            <person name="Nakamura H."/>
            <person name="Mori M."/>
            <person name="Yoshida Y."/>
            <person name="Ohtoshi R."/>
            <person name="Malay A.D."/>
            <person name="Moran D.A.P."/>
            <person name="Tomita M."/>
            <person name="Numata K."/>
            <person name="Arakawa K."/>
        </authorList>
    </citation>
    <scope>NUCLEOTIDE SEQUENCE</scope>
</reference>
<evidence type="ECO:0000256" key="1">
    <source>
        <dbReference type="SAM" id="MobiDB-lite"/>
    </source>
</evidence>